<dbReference type="EMBL" id="JBHSZV010000004">
    <property type="protein sequence ID" value="MFC7060667.1"/>
    <property type="molecule type" value="Genomic_DNA"/>
</dbReference>
<evidence type="ECO:0000313" key="3">
    <source>
        <dbReference type="Proteomes" id="UP001596410"/>
    </source>
</evidence>
<reference evidence="3" key="1">
    <citation type="journal article" date="2019" name="Int. J. Syst. Evol. Microbiol.">
        <title>The Global Catalogue of Microorganisms (GCM) 10K type strain sequencing project: providing services to taxonomists for standard genome sequencing and annotation.</title>
        <authorList>
            <consortium name="The Broad Institute Genomics Platform"/>
            <consortium name="The Broad Institute Genome Sequencing Center for Infectious Disease"/>
            <person name="Wu L."/>
            <person name="Ma J."/>
        </authorList>
    </citation>
    <scope>NUCLEOTIDE SEQUENCE [LARGE SCALE GENOMIC DNA]</scope>
    <source>
        <strain evidence="3">CGMCC 4.1621</strain>
    </source>
</reference>
<protein>
    <submittedName>
        <fullName evidence="2">YqzL family protein</fullName>
    </submittedName>
</protein>
<dbReference type="Proteomes" id="UP001596410">
    <property type="component" value="Unassembled WGS sequence"/>
</dbReference>
<proteinExistence type="predicted"/>
<comment type="caution">
    <text evidence="2">The sequence shown here is derived from an EMBL/GenBank/DDBJ whole genome shotgun (WGS) entry which is preliminary data.</text>
</comment>
<evidence type="ECO:0000313" key="2">
    <source>
        <dbReference type="EMBL" id="MFC7060667.1"/>
    </source>
</evidence>
<accession>A0ABW2EHG8</accession>
<dbReference type="InterPro" id="IPR025617">
    <property type="entry name" value="YqzL"/>
</dbReference>
<evidence type="ECO:0000256" key="1">
    <source>
        <dbReference type="SAM" id="MobiDB-lite"/>
    </source>
</evidence>
<name>A0ABW2EHG8_9BACI</name>
<organism evidence="2 3">
    <name type="scientific">Halobacillus seohaensis</name>
    <dbReference type="NCBI Taxonomy" id="447421"/>
    <lineage>
        <taxon>Bacteria</taxon>
        <taxon>Bacillati</taxon>
        <taxon>Bacillota</taxon>
        <taxon>Bacilli</taxon>
        <taxon>Bacillales</taxon>
        <taxon>Bacillaceae</taxon>
        <taxon>Halobacillus</taxon>
    </lineage>
</organism>
<sequence length="46" mass="5277">MLDLSWHVFRQTGNIDTYLLMKELEDNGDTKEDNALSATEQEDSTT</sequence>
<feature type="region of interest" description="Disordered" evidence="1">
    <location>
        <begin position="26"/>
        <end position="46"/>
    </location>
</feature>
<dbReference type="Pfam" id="PF14006">
    <property type="entry name" value="YqzL"/>
    <property type="match status" value="1"/>
</dbReference>
<gene>
    <name evidence="2" type="ORF">ACFQIC_02125</name>
</gene>
<keyword evidence="3" id="KW-1185">Reference proteome</keyword>